<feature type="region of interest" description="Disordered" evidence="3">
    <location>
        <begin position="29"/>
        <end position="63"/>
    </location>
</feature>
<comment type="subcellular location">
    <subcellularLocation>
        <location evidence="1">Nucleus</location>
    </subcellularLocation>
</comment>
<evidence type="ECO:0000313" key="7">
    <source>
        <dbReference type="RefSeq" id="XP_020097076.1"/>
    </source>
</evidence>
<dbReference type="STRING" id="4615.A0A199W563"/>
<proteinExistence type="predicted"/>
<dbReference type="GO" id="GO:0006950">
    <property type="term" value="P:response to stress"/>
    <property type="evidence" value="ECO:0007669"/>
    <property type="project" value="UniProtKB-ARBA"/>
</dbReference>
<organism evidence="4 5">
    <name type="scientific">Ananas comosus</name>
    <name type="common">Pineapple</name>
    <name type="synonym">Ananas ananas</name>
    <dbReference type="NCBI Taxonomy" id="4615"/>
    <lineage>
        <taxon>Eukaryota</taxon>
        <taxon>Viridiplantae</taxon>
        <taxon>Streptophyta</taxon>
        <taxon>Embryophyta</taxon>
        <taxon>Tracheophyta</taxon>
        <taxon>Spermatophyta</taxon>
        <taxon>Magnoliopsida</taxon>
        <taxon>Liliopsida</taxon>
        <taxon>Poales</taxon>
        <taxon>Bromeliaceae</taxon>
        <taxon>Bromelioideae</taxon>
        <taxon>Ananas</taxon>
    </lineage>
</organism>
<dbReference type="GO" id="GO:0005634">
    <property type="term" value="C:nucleus"/>
    <property type="evidence" value="ECO:0007669"/>
    <property type="project" value="UniProtKB-SubCell"/>
</dbReference>
<dbReference type="OrthoDB" id="1938584at2759"/>
<keyword evidence="6" id="KW-1185">Reference proteome</keyword>
<dbReference type="Gramene" id="Aco009955.1.mrna1">
    <property type="protein sequence ID" value="Aco009955.1.mrna1"/>
    <property type="gene ID" value="Aco009955.1.path1"/>
</dbReference>
<evidence type="ECO:0000256" key="1">
    <source>
        <dbReference type="ARBA" id="ARBA00004123"/>
    </source>
</evidence>
<dbReference type="RefSeq" id="XP_020097076.1">
    <property type="nucleotide sequence ID" value="XM_020241487.1"/>
</dbReference>
<dbReference type="Proteomes" id="UP000092600">
    <property type="component" value="Unassembled WGS sequence"/>
</dbReference>
<name>A0A199W563_ANACO</name>
<protein>
    <submittedName>
        <fullName evidence="7">Uncharacterized protein LOC109716165</fullName>
    </submittedName>
</protein>
<dbReference type="AlphaFoldDB" id="A0A199W563"/>
<evidence type="ECO:0000313" key="5">
    <source>
        <dbReference type="Proteomes" id="UP000092600"/>
    </source>
</evidence>
<dbReference type="Proteomes" id="UP000515123">
    <property type="component" value="Linkage group 10"/>
</dbReference>
<dbReference type="PANTHER" id="PTHR33172:SF99">
    <property type="entry name" value="COLD INDUCED PROTEIN-LIKE"/>
    <property type="match status" value="1"/>
</dbReference>
<dbReference type="InterPro" id="IPR051992">
    <property type="entry name" value="OxStress_Response_Reg"/>
</dbReference>
<dbReference type="GeneID" id="109716165"/>
<evidence type="ECO:0000256" key="3">
    <source>
        <dbReference type="SAM" id="MobiDB-lite"/>
    </source>
</evidence>
<evidence type="ECO:0000313" key="4">
    <source>
        <dbReference type="EMBL" id="OAY84386.1"/>
    </source>
</evidence>
<dbReference type="PANTHER" id="PTHR33172">
    <property type="entry name" value="OS08G0516900 PROTEIN"/>
    <property type="match status" value="1"/>
</dbReference>
<gene>
    <name evidence="7" type="primary">LOC109716165</name>
    <name evidence="4" type="ORF">ACMD2_02015</name>
</gene>
<accession>A0A199W563</accession>
<dbReference type="EMBL" id="LSRQ01000222">
    <property type="protein sequence ID" value="OAY84386.1"/>
    <property type="molecule type" value="Genomic_DNA"/>
</dbReference>
<keyword evidence="2" id="KW-0539">Nucleus</keyword>
<reference evidence="4 5" key="1">
    <citation type="journal article" date="2016" name="DNA Res.">
        <title>The draft genome of MD-2 pineapple using hybrid error correction of long reads.</title>
        <authorList>
            <person name="Redwan R.M."/>
            <person name="Saidin A."/>
            <person name="Kumar S.V."/>
        </authorList>
    </citation>
    <scope>NUCLEOTIDE SEQUENCE [LARGE SCALE GENOMIC DNA]</scope>
    <source>
        <strain evidence="5">cv. MD2</strain>
        <tissue evidence="4">Leaf</tissue>
    </source>
</reference>
<feature type="compositionally biased region" description="Low complexity" evidence="3">
    <location>
        <begin position="29"/>
        <end position="51"/>
    </location>
</feature>
<evidence type="ECO:0000313" key="6">
    <source>
        <dbReference type="Proteomes" id="UP000515123"/>
    </source>
</evidence>
<evidence type="ECO:0000256" key="2">
    <source>
        <dbReference type="ARBA" id="ARBA00023242"/>
    </source>
</evidence>
<sequence length="181" mass="19842">MGEGLNQLFYGVFSLPRIEDADECLEESSFYGGSDESVSSSTSDLTDDATSPAPKLNTSQIDENGPLYELSSLMEDLPIRKGLSKYYKGKSQSFSCLSNVRCIEDLAKKENPYRKRMKTCKSYAGGLDAQKKPSFAPGPHSRTISKKPSRVSCASVLSKRSSSNGLLYSSRTHAISVHKHL</sequence>
<reference evidence="7" key="2">
    <citation type="submission" date="2025-04" db="UniProtKB">
        <authorList>
            <consortium name="RefSeq"/>
        </authorList>
    </citation>
    <scope>IDENTIFICATION</scope>
    <source>
        <tissue evidence="7">Leaf</tissue>
    </source>
</reference>